<dbReference type="EMBL" id="MU866019">
    <property type="protein sequence ID" value="KAK4442347.1"/>
    <property type="molecule type" value="Genomic_DNA"/>
</dbReference>
<sequence length="281" mass="31322">MEHQDVLVNILSTLHRLEARFDDQSDRLTIIERSVSPAPEPSLRRSTSTRTWASTRPSTRPSVDQMTAEYKTSIAEIRNRFTFIDDSESEHSVRREHAEKDGDLQSVSVYSRPQSQLQLELVPPPRNPDRDKAPELIAVRYEDIVDSPEPMSSGASSISSNQFSQSNSPAASSATTPGYAGNVTFSDYMDNGSNRSSRSRDNIRASVSQHAANLRNLSNVWLQKAVHNLYVAVDVLPDRMETIKNSAARVSQTCFKAVRRAASCVGRKMVEQQLKRLDASA</sequence>
<protein>
    <submittedName>
        <fullName evidence="2">Uncharacterized protein</fullName>
    </submittedName>
</protein>
<feature type="compositionally biased region" description="Low complexity" evidence="1">
    <location>
        <begin position="44"/>
        <end position="61"/>
    </location>
</feature>
<evidence type="ECO:0000256" key="1">
    <source>
        <dbReference type="SAM" id="MobiDB-lite"/>
    </source>
</evidence>
<feature type="region of interest" description="Disordered" evidence="1">
    <location>
        <begin position="87"/>
        <end position="108"/>
    </location>
</feature>
<feature type="region of interest" description="Disordered" evidence="1">
    <location>
        <begin position="147"/>
        <end position="178"/>
    </location>
</feature>
<feature type="compositionally biased region" description="Low complexity" evidence="1">
    <location>
        <begin position="152"/>
        <end position="178"/>
    </location>
</feature>
<dbReference type="Proteomes" id="UP001321760">
    <property type="component" value="Unassembled WGS sequence"/>
</dbReference>
<feature type="region of interest" description="Disordered" evidence="1">
    <location>
        <begin position="113"/>
        <end position="132"/>
    </location>
</feature>
<evidence type="ECO:0000313" key="3">
    <source>
        <dbReference type="Proteomes" id="UP001321760"/>
    </source>
</evidence>
<accession>A0AAV9G3I5</accession>
<feature type="compositionally biased region" description="Basic and acidic residues" evidence="1">
    <location>
        <begin position="89"/>
        <end position="103"/>
    </location>
</feature>
<name>A0AAV9G3I5_9PEZI</name>
<keyword evidence="3" id="KW-1185">Reference proteome</keyword>
<gene>
    <name evidence="2" type="ORF">QBC34DRAFT_444224</name>
</gene>
<reference evidence="2" key="1">
    <citation type="journal article" date="2023" name="Mol. Phylogenet. Evol.">
        <title>Genome-scale phylogeny and comparative genomics of the fungal order Sordariales.</title>
        <authorList>
            <person name="Hensen N."/>
            <person name="Bonometti L."/>
            <person name="Westerberg I."/>
            <person name="Brannstrom I.O."/>
            <person name="Guillou S."/>
            <person name="Cros-Aarteil S."/>
            <person name="Calhoun S."/>
            <person name="Haridas S."/>
            <person name="Kuo A."/>
            <person name="Mondo S."/>
            <person name="Pangilinan J."/>
            <person name="Riley R."/>
            <person name="LaButti K."/>
            <person name="Andreopoulos B."/>
            <person name="Lipzen A."/>
            <person name="Chen C."/>
            <person name="Yan M."/>
            <person name="Daum C."/>
            <person name="Ng V."/>
            <person name="Clum A."/>
            <person name="Steindorff A."/>
            <person name="Ohm R.A."/>
            <person name="Martin F."/>
            <person name="Silar P."/>
            <person name="Natvig D.O."/>
            <person name="Lalanne C."/>
            <person name="Gautier V."/>
            <person name="Ament-Velasquez S.L."/>
            <person name="Kruys A."/>
            <person name="Hutchinson M.I."/>
            <person name="Powell A.J."/>
            <person name="Barry K."/>
            <person name="Miller A.N."/>
            <person name="Grigoriev I.V."/>
            <person name="Debuchy R."/>
            <person name="Gladieux P."/>
            <person name="Hiltunen Thoren M."/>
            <person name="Johannesson H."/>
        </authorList>
    </citation>
    <scope>NUCLEOTIDE SEQUENCE</scope>
    <source>
        <strain evidence="2">PSN243</strain>
    </source>
</reference>
<evidence type="ECO:0000313" key="2">
    <source>
        <dbReference type="EMBL" id="KAK4442347.1"/>
    </source>
</evidence>
<comment type="caution">
    <text evidence="2">The sequence shown here is derived from an EMBL/GenBank/DDBJ whole genome shotgun (WGS) entry which is preliminary data.</text>
</comment>
<proteinExistence type="predicted"/>
<feature type="region of interest" description="Disordered" evidence="1">
    <location>
        <begin position="36"/>
        <end position="61"/>
    </location>
</feature>
<dbReference type="AlphaFoldDB" id="A0AAV9G3I5"/>
<reference evidence="2" key="2">
    <citation type="submission" date="2023-05" db="EMBL/GenBank/DDBJ databases">
        <authorList>
            <consortium name="Lawrence Berkeley National Laboratory"/>
            <person name="Steindorff A."/>
            <person name="Hensen N."/>
            <person name="Bonometti L."/>
            <person name="Westerberg I."/>
            <person name="Brannstrom I.O."/>
            <person name="Guillou S."/>
            <person name="Cros-Aarteil S."/>
            <person name="Calhoun S."/>
            <person name="Haridas S."/>
            <person name="Kuo A."/>
            <person name="Mondo S."/>
            <person name="Pangilinan J."/>
            <person name="Riley R."/>
            <person name="Labutti K."/>
            <person name="Andreopoulos B."/>
            <person name="Lipzen A."/>
            <person name="Chen C."/>
            <person name="Yanf M."/>
            <person name="Daum C."/>
            <person name="Ng V."/>
            <person name="Clum A."/>
            <person name="Ohm R."/>
            <person name="Martin F."/>
            <person name="Silar P."/>
            <person name="Natvig D."/>
            <person name="Lalanne C."/>
            <person name="Gautier V."/>
            <person name="Ament-Velasquez S.L."/>
            <person name="Kruys A."/>
            <person name="Hutchinson M.I."/>
            <person name="Powell A.J."/>
            <person name="Barry K."/>
            <person name="Miller A.N."/>
            <person name="Grigoriev I.V."/>
            <person name="Debuchy R."/>
            <person name="Gladieux P."/>
            <person name="Thoren M.H."/>
            <person name="Johannesson H."/>
        </authorList>
    </citation>
    <scope>NUCLEOTIDE SEQUENCE</scope>
    <source>
        <strain evidence="2">PSN243</strain>
    </source>
</reference>
<organism evidence="2 3">
    <name type="scientific">Podospora aff. communis PSN243</name>
    <dbReference type="NCBI Taxonomy" id="3040156"/>
    <lineage>
        <taxon>Eukaryota</taxon>
        <taxon>Fungi</taxon>
        <taxon>Dikarya</taxon>
        <taxon>Ascomycota</taxon>
        <taxon>Pezizomycotina</taxon>
        <taxon>Sordariomycetes</taxon>
        <taxon>Sordariomycetidae</taxon>
        <taxon>Sordariales</taxon>
        <taxon>Podosporaceae</taxon>
        <taxon>Podospora</taxon>
    </lineage>
</organism>